<evidence type="ECO:0000313" key="4">
    <source>
        <dbReference type="EMBL" id="MBM5572429.1"/>
    </source>
</evidence>
<dbReference type="InterPro" id="IPR007730">
    <property type="entry name" value="SPOR-like_dom"/>
</dbReference>
<keyword evidence="5" id="KW-1185">Reference proteome</keyword>
<feature type="compositionally biased region" description="Low complexity" evidence="1">
    <location>
        <begin position="8"/>
        <end position="23"/>
    </location>
</feature>
<dbReference type="InterPro" id="IPR052521">
    <property type="entry name" value="Cell_div_SPOR-domain"/>
</dbReference>
<feature type="transmembrane region" description="Helical" evidence="2">
    <location>
        <begin position="27"/>
        <end position="49"/>
    </location>
</feature>
<sequence length="240" mass="24884">MSRDMKSSRNNRTASANSSKKNGGSSLITGLLLGLFVGIAIAVVVALFLNRSNPFQSSKSTPADAIGSAPEAAANIPEVLLPGNGKENPAPAVETSSAVASKPATTAASEERFDFYKMLPELNEQAPAEAKPTPVKASAAKASAVKASAAKTAASSTAKEEAMKPAWLQVGAFKDEGDADNLKAKLALIGVESRILTSDVPDKGIWHRVRVGPFNSAAELDTVRKQLKTNGIDSAVIKAN</sequence>
<dbReference type="Proteomes" id="UP001195660">
    <property type="component" value="Unassembled WGS sequence"/>
</dbReference>
<gene>
    <name evidence="4" type="ORF">GM173_12705</name>
</gene>
<dbReference type="PANTHER" id="PTHR38687:SF1">
    <property type="entry name" value="CELL DIVISION PROTEIN DEDD"/>
    <property type="match status" value="1"/>
</dbReference>
<feature type="region of interest" description="Disordered" evidence="1">
    <location>
        <begin position="1"/>
        <end position="23"/>
    </location>
</feature>
<dbReference type="PROSITE" id="PS51724">
    <property type="entry name" value="SPOR"/>
    <property type="match status" value="1"/>
</dbReference>
<dbReference type="PANTHER" id="PTHR38687">
    <property type="entry name" value="CELL DIVISION PROTEIN DEDD-RELATED"/>
    <property type="match status" value="1"/>
</dbReference>
<keyword evidence="2" id="KW-0812">Transmembrane</keyword>
<evidence type="ECO:0000313" key="5">
    <source>
        <dbReference type="Proteomes" id="UP001195660"/>
    </source>
</evidence>
<organism evidence="4 5">
    <name type="scientific">Deefgea chitinilytica</name>
    <dbReference type="NCBI Taxonomy" id="570276"/>
    <lineage>
        <taxon>Bacteria</taxon>
        <taxon>Pseudomonadati</taxon>
        <taxon>Pseudomonadota</taxon>
        <taxon>Betaproteobacteria</taxon>
        <taxon>Neisseriales</taxon>
        <taxon>Chitinibacteraceae</taxon>
        <taxon>Deefgea</taxon>
    </lineage>
</organism>
<keyword evidence="2" id="KW-1133">Transmembrane helix</keyword>
<dbReference type="Pfam" id="PF05036">
    <property type="entry name" value="SPOR"/>
    <property type="match status" value="1"/>
</dbReference>
<feature type="region of interest" description="Disordered" evidence="1">
    <location>
        <begin position="79"/>
        <end position="106"/>
    </location>
</feature>
<accession>A0ABS2CE73</accession>
<evidence type="ECO:0000259" key="3">
    <source>
        <dbReference type="PROSITE" id="PS51724"/>
    </source>
</evidence>
<evidence type="ECO:0000256" key="1">
    <source>
        <dbReference type="SAM" id="MobiDB-lite"/>
    </source>
</evidence>
<proteinExistence type="predicted"/>
<dbReference type="Gene3D" id="3.30.70.1070">
    <property type="entry name" value="Sporulation related repeat"/>
    <property type="match status" value="1"/>
</dbReference>
<protein>
    <submittedName>
        <fullName evidence="4">SPOR domain-containing protein</fullName>
    </submittedName>
</protein>
<name>A0ABS2CE73_9NEIS</name>
<dbReference type="EMBL" id="WOFE01000007">
    <property type="protein sequence ID" value="MBM5572429.1"/>
    <property type="molecule type" value="Genomic_DNA"/>
</dbReference>
<feature type="compositionally biased region" description="Polar residues" evidence="1">
    <location>
        <begin position="94"/>
        <end position="106"/>
    </location>
</feature>
<keyword evidence="2" id="KW-0472">Membrane</keyword>
<dbReference type="SUPFAM" id="SSF110997">
    <property type="entry name" value="Sporulation related repeat"/>
    <property type="match status" value="1"/>
</dbReference>
<dbReference type="InterPro" id="IPR036680">
    <property type="entry name" value="SPOR-like_sf"/>
</dbReference>
<feature type="domain" description="SPOR" evidence="3">
    <location>
        <begin position="160"/>
        <end position="240"/>
    </location>
</feature>
<evidence type="ECO:0000256" key="2">
    <source>
        <dbReference type="SAM" id="Phobius"/>
    </source>
</evidence>
<comment type="caution">
    <text evidence="4">The sequence shown here is derived from an EMBL/GenBank/DDBJ whole genome shotgun (WGS) entry which is preliminary data.</text>
</comment>
<reference evidence="4 5" key="1">
    <citation type="submission" date="2019-11" db="EMBL/GenBank/DDBJ databases">
        <title>Novel Deefgea species.</title>
        <authorList>
            <person name="Han J.-H."/>
        </authorList>
    </citation>
    <scope>NUCLEOTIDE SEQUENCE [LARGE SCALE GENOMIC DNA]</scope>
    <source>
        <strain evidence="4 5">LMG 24817</strain>
    </source>
</reference>